<dbReference type="PANTHER" id="PTHR42110">
    <property type="entry name" value="L-ASPARAGINASE, PUTATIVE (AFU_ORTHOLOGUE AFUA_3G11890)-RELATED"/>
    <property type="match status" value="1"/>
</dbReference>
<keyword evidence="2" id="KW-1185">Reference proteome</keyword>
<dbReference type="EMBL" id="CP144913">
    <property type="protein sequence ID" value="WXB76707.1"/>
    <property type="molecule type" value="Genomic_DNA"/>
</dbReference>
<protein>
    <submittedName>
        <fullName evidence="1">Asparaginase</fullName>
    </submittedName>
</protein>
<proteinExistence type="predicted"/>
<sequence>MTAQAPDTTSLDEAPVLVHVTRGGFVESAHRATLVATDPAGGTPLRHGRVDDPVLPRSSLKPIQALAMVRAGLDLPAHLLALVCASHSGQDVHREGVGEVLATVGLDLTALQNTPALPLGEVEHARWLAAGRTPEPVAQDCSGKHAGMLATCKLNDWPIEDYLDPRHPLQQAIRATTAQVVGPVTHTTVDGCGAPLFAVPLRGLATAFGVIAGADEATDEGRIATAMRTAPHMVGGTGRDVTAFMESVPGLVAKDGAESVYAAGLADGRGIAIKVADGTAQPRARRGLLAHSLLALGVDSEGLRTLADQPVLGHGHRVGAVEVVGLSS</sequence>
<dbReference type="Proteomes" id="UP001382727">
    <property type="component" value="Chromosome"/>
</dbReference>
<accession>A0ABZ2MI63</accession>
<dbReference type="InterPro" id="IPR010349">
    <property type="entry name" value="Asparaginase_II"/>
</dbReference>
<gene>
    <name evidence="1" type="ORF">V1351_01225</name>
</gene>
<evidence type="ECO:0000313" key="2">
    <source>
        <dbReference type="Proteomes" id="UP001382727"/>
    </source>
</evidence>
<reference evidence="1 2" key="1">
    <citation type="submission" date="2024-02" db="EMBL/GenBank/DDBJ databases">
        <title>Janibacter sp. nov., isolated from gut of marine sandworm.</title>
        <authorList>
            <person name="Kim B."/>
            <person name="Jun M.O."/>
            <person name="Shin N.-R."/>
        </authorList>
    </citation>
    <scope>NUCLEOTIDE SEQUENCE [LARGE SCALE GENOMIC DNA]</scope>
    <source>
        <strain evidence="1 2">A1S7</strain>
    </source>
</reference>
<dbReference type="PANTHER" id="PTHR42110:SF1">
    <property type="entry name" value="L-ASPARAGINASE, PUTATIVE (AFU_ORTHOLOGUE AFUA_3G11890)-RELATED"/>
    <property type="match status" value="1"/>
</dbReference>
<name>A0ABZ2MI63_9MICO</name>
<organism evidence="1 2">
    <name type="scientific">Janibacter alittae</name>
    <dbReference type="NCBI Taxonomy" id="3115209"/>
    <lineage>
        <taxon>Bacteria</taxon>
        <taxon>Bacillati</taxon>
        <taxon>Actinomycetota</taxon>
        <taxon>Actinomycetes</taxon>
        <taxon>Micrococcales</taxon>
        <taxon>Intrasporangiaceae</taxon>
        <taxon>Janibacter</taxon>
    </lineage>
</organism>
<dbReference type="Pfam" id="PF06089">
    <property type="entry name" value="Asparaginase_II"/>
    <property type="match status" value="1"/>
</dbReference>
<evidence type="ECO:0000313" key="1">
    <source>
        <dbReference type="EMBL" id="WXB76707.1"/>
    </source>
</evidence>
<dbReference type="RefSeq" id="WP_338749947.1">
    <property type="nucleotide sequence ID" value="NZ_CP144913.1"/>
</dbReference>